<evidence type="ECO:0000313" key="3">
    <source>
        <dbReference type="Proteomes" id="UP001163064"/>
    </source>
</evidence>
<evidence type="ECO:0000313" key="2">
    <source>
        <dbReference type="EMBL" id="MCX3063540.1"/>
    </source>
</evidence>
<reference evidence="2" key="1">
    <citation type="submission" date="2022-10" db="EMBL/GenBank/DDBJ databases">
        <title>Streptomyces beihaiensis sp. nov., a chitin degrading actinobacterium, isolated from shrimp pond soil.</title>
        <authorList>
            <person name="Xie J."/>
            <person name="Shen N."/>
        </authorList>
    </citation>
    <scope>NUCLEOTIDE SEQUENCE</scope>
    <source>
        <strain evidence="2">GXMU-J5</strain>
    </source>
</reference>
<protein>
    <submittedName>
        <fullName evidence="2">Chitosanase</fullName>
    </submittedName>
</protein>
<name>A0ABT3U3C3_9ACTN</name>
<gene>
    <name evidence="2" type="ORF">OFY01_28015</name>
</gene>
<accession>A0ABT3U3C3</accession>
<dbReference type="EMBL" id="JAPHNL010000314">
    <property type="protein sequence ID" value="MCX3063540.1"/>
    <property type="molecule type" value="Genomic_DNA"/>
</dbReference>
<dbReference type="Proteomes" id="UP001163064">
    <property type="component" value="Unassembled WGS sequence"/>
</dbReference>
<dbReference type="RefSeq" id="WP_266604575.1">
    <property type="nucleotide sequence ID" value="NZ_JAPHNL010000314.1"/>
</dbReference>
<keyword evidence="3" id="KW-1185">Reference proteome</keyword>
<organism evidence="2 3">
    <name type="scientific">Streptomyces beihaiensis</name>
    <dbReference type="NCBI Taxonomy" id="2984495"/>
    <lineage>
        <taxon>Bacteria</taxon>
        <taxon>Bacillati</taxon>
        <taxon>Actinomycetota</taxon>
        <taxon>Actinomycetes</taxon>
        <taxon>Kitasatosporales</taxon>
        <taxon>Streptomycetaceae</taxon>
        <taxon>Streptomyces</taxon>
    </lineage>
</organism>
<proteinExistence type="predicted"/>
<evidence type="ECO:0000256" key="1">
    <source>
        <dbReference type="SAM" id="MobiDB-lite"/>
    </source>
</evidence>
<feature type="region of interest" description="Disordered" evidence="1">
    <location>
        <begin position="23"/>
        <end position="63"/>
    </location>
</feature>
<sequence length="63" mass="6860">MPWVSSPESSSLGWKAQVRGDAVVMHGDGDGPTRFGSIRRRAPRHSLDPPLNRKVCGDSHHIG</sequence>
<comment type="caution">
    <text evidence="2">The sequence shown here is derived from an EMBL/GenBank/DDBJ whole genome shotgun (WGS) entry which is preliminary data.</text>
</comment>